<evidence type="ECO:0000256" key="1">
    <source>
        <dbReference type="ARBA" id="ARBA00023015"/>
    </source>
</evidence>
<dbReference type="AlphaFoldDB" id="A0A3L6EZP5"/>
<reference evidence="4" key="1">
    <citation type="journal article" date="2018" name="Nat. Genet.">
        <title>Extensive intraspecific gene order and gene structural variations between Mo17 and other maize genomes.</title>
        <authorList>
            <person name="Sun S."/>
            <person name="Zhou Y."/>
            <person name="Chen J."/>
            <person name="Shi J."/>
            <person name="Zhao H."/>
            <person name="Zhao H."/>
            <person name="Song W."/>
            <person name="Zhang M."/>
            <person name="Cui Y."/>
            <person name="Dong X."/>
            <person name="Liu H."/>
            <person name="Ma X."/>
            <person name="Jiao Y."/>
            <person name="Wang B."/>
            <person name="Wei X."/>
            <person name="Stein J.C."/>
            <person name="Glaubitz J.C."/>
            <person name="Lu F."/>
            <person name="Yu G."/>
            <person name="Liang C."/>
            <person name="Fengler K."/>
            <person name="Li B."/>
            <person name="Rafalski A."/>
            <person name="Schnable P.S."/>
            <person name="Ware D.H."/>
            <person name="Buckler E.S."/>
            <person name="Lai J."/>
        </authorList>
    </citation>
    <scope>NUCLEOTIDE SEQUENCE [LARGE SCALE GENOMIC DNA]</scope>
    <source>
        <tissue evidence="4">Seedling</tissue>
    </source>
</reference>
<organism evidence="4">
    <name type="scientific">Zea mays</name>
    <name type="common">Maize</name>
    <dbReference type="NCBI Taxonomy" id="4577"/>
    <lineage>
        <taxon>Eukaryota</taxon>
        <taxon>Viridiplantae</taxon>
        <taxon>Streptophyta</taxon>
        <taxon>Embryophyta</taxon>
        <taxon>Tracheophyta</taxon>
        <taxon>Spermatophyta</taxon>
        <taxon>Magnoliopsida</taxon>
        <taxon>Liliopsida</taxon>
        <taxon>Poales</taxon>
        <taxon>Poaceae</taxon>
        <taxon>PACMAD clade</taxon>
        <taxon>Panicoideae</taxon>
        <taxon>Andropogonodae</taxon>
        <taxon>Andropogoneae</taxon>
        <taxon>Tripsacinae</taxon>
        <taxon>Zea</taxon>
    </lineage>
</organism>
<name>A0A3L6EZP5_MAIZE</name>
<feature type="region of interest" description="SAW" evidence="3">
    <location>
        <begin position="66"/>
        <end position="141"/>
    </location>
</feature>
<dbReference type="PROSITE" id="PS50985">
    <property type="entry name" value="GRAS"/>
    <property type="match status" value="1"/>
</dbReference>
<accession>A0A3L6EZP5</accession>
<keyword evidence="1" id="KW-0805">Transcription regulation</keyword>
<comment type="caution">
    <text evidence="3">Lacks conserved residue(s) required for the propagation of feature annotation.</text>
</comment>
<dbReference type="Pfam" id="PF03514">
    <property type="entry name" value="GRAS"/>
    <property type="match status" value="1"/>
</dbReference>
<dbReference type="Proteomes" id="UP000251960">
    <property type="component" value="Chromosome 4"/>
</dbReference>
<comment type="caution">
    <text evidence="4">The sequence shown here is derived from an EMBL/GenBank/DDBJ whole genome shotgun (WGS) entry which is preliminary data.</text>
</comment>
<evidence type="ECO:0000256" key="3">
    <source>
        <dbReference type="PROSITE-ProRule" id="PRU01191"/>
    </source>
</evidence>
<comment type="similarity">
    <text evidence="3">Belongs to the GRAS family.</text>
</comment>
<sequence length="186" mass="21616">MRPEVFVLYVDNSSHNAPFFATRFREALFYYSALFDMMDATTPRDSDDRVLVERELLGRCALNVITCEGSERVERPETYRQWQVRCSRAGLRQLPLDPSTVKCLSDLVKEGYHKDFVIDVDQQWLLQGWKGHPTMYIMSFLAHPTMLRVVSCLDQAKITMPHSSSFILVRSIGVRPKSSFRRSHEH</sequence>
<evidence type="ECO:0000256" key="2">
    <source>
        <dbReference type="ARBA" id="ARBA00023163"/>
    </source>
</evidence>
<proteinExistence type="inferred from homology"/>
<keyword evidence="2" id="KW-0804">Transcription</keyword>
<evidence type="ECO:0000313" key="4">
    <source>
        <dbReference type="EMBL" id="PWZ26305.1"/>
    </source>
</evidence>
<protein>
    <submittedName>
        <fullName evidence="4">Scarecrow-like protein 9</fullName>
    </submittedName>
</protein>
<dbReference type="PANTHER" id="PTHR31636">
    <property type="entry name" value="OSJNBA0084A10.13 PROTEIN-RELATED"/>
    <property type="match status" value="1"/>
</dbReference>
<dbReference type="EMBL" id="NCVQ01000005">
    <property type="protein sequence ID" value="PWZ26305.1"/>
    <property type="molecule type" value="Genomic_DNA"/>
</dbReference>
<dbReference type="InterPro" id="IPR005202">
    <property type="entry name" value="TF_GRAS"/>
</dbReference>
<gene>
    <name evidence="4" type="primary">SCL9_14</name>
    <name evidence="4" type="ORF">Zm00014a_013073</name>
</gene>